<dbReference type="AlphaFoldDB" id="A0A0F8Y4V5"/>
<sequence>MEFCRWLSAKTGRQFSLPDEAQWEWACRCGSAEAMSYGNVDADFGTLANLADRRFVLVGDTGQWPTSAFDWIPKVAAVDDSARVTADVGKYAPNAWGLHDMHGNAAEWTRSLYRPYPYQEGDGRNDPAAAGPRVVRGGSFHDRPHRARSAFRLAYPAWAGVYGVGFRVVCED</sequence>
<evidence type="ECO:0000259" key="1">
    <source>
        <dbReference type="Pfam" id="PF03781"/>
    </source>
</evidence>
<dbReference type="Pfam" id="PF03781">
    <property type="entry name" value="FGE-sulfatase"/>
    <property type="match status" value="1"/>
</dbReference>
<comment type="caution">
    <text evidence="2">The sequence shown here is derived from an EMBL/GenBank/DDBJ whole genome shotgun (WGS) entry which is preliminary data.</text>
</comment>
<feature type="domain" description="Sulfatase-modifying factor enzyme-like" evidence="1">
    <location>
        <begin position="1"/>
        <end position="169"/>
    </location>
</feature>
<dbReference type="EMBL" id="LAZR01055408">
    <property type="protein sequence ID" value="KKK76432.1"/>
    <property type="molecule type" value="Genomic_DNA"/>
</dbReference>
<reference evidence="2" key="1">
    <citation type="journal article" date="2015" name="Nature">
        <title>Complex archaea that bridge the gap between prokaryotes and eukaryotes.</title>
        <authorList>
            <person name="Spang A."/>
            <person name="Saw J.H."/>
            <person name="Jorgensen S.L."/>
            <person name="Zaremba-Niedzwiedzka K."/>
            <person name="Martijn J."/>
            <person name="Lind A.E."/>
            <person name="van Eijk R."/>
            <person name="Schleper C."/>
            <person name="Guy L."/>
            <person name="Ettema T.J."/>
        </authorList>
    </citation>
    <scope>NUCLEOTIDE SEQUENCE</scope>
</reference>
<dbReference type="SUPFAM" id="SSF56436">
    <property type="entry name" value="C-type lectin-like"/>
    <property type="match status" value="1"/>
</dbReference>
<accession>A0A0F8Y4V5</accession>
<dbReference type="PANTHER" id="PTHR23150:SF19">
    <property type="entry name" value="FORMYLGLYCINE-GENERATING ENZYME"/>
    <property type="match status" value="1"/>
</dbReference>
<organism evidence="2">
    <name type="scientific">marine sediment metagenome</name>
    <dbReference type="NCBI Taxonomy" id="412755"/>
    <lineage>
        <taxon>unclassified sequences</taxon>
        <taxon>metagenomes</taxon>
        <taxon>ecological metagenomes</taxon>
    </lineage>
</organism>
<dbReference type="InterPro" id="IPR051043">
    <property type="entry name" value="Sulfatase_Mod_Factor_Kinase"/>
</dbReference>
<proteinExistence type="predicted"/>
<dbReference type="InterPro" id="IPR042095">
    <property type="entry name" value="SUMF_sf"/>
</dbReference>
<dbReference type="PANTHER" id="PTHR23150">
    <property type="entry name" value="SULFATASE MODIFYING FACTOR 1, 2"/>
    <property type="match status" value="1"/>
</dbReference>
<dbReference type="InterPro" id="IPR016187">
    <property type="entry name" value="CTDL_fold"/>
</dbReference>
<evidence type="ECO:0000313" key="2">
    <source>
        <dbReference type="EMBL" id="KKK76432.1"/>
    </source>
</evidence>
<gene>
    <name evidence="2" type="ORF">LCGC14_2863710</name>
</gene>
<protein>
    <recommendedName>
        <fullName evidence="1">Sulfatase-modifying factor enzyme-like domain-containing protein</fullName>
    </recommendedName>
</protein>
<dbReference type="GO" id="GO:0120147">
    <property type="term" value="F:formylglycine-generating oxidase activity"/>
    <property type="evidence" value="ECO:0007669"/>
    <property type="project" value="TreeGrafter"/>
</dbReference>
<dbReference type="InterPro" id="IPR005532">
    <property type="entry name" value="SUMF_dom"/>
</dbReference>
<name>A0A0F8Y4V5_9ZZZZ</name>
<dbReference type="Gene3D" id="3.90.1580.10">
    <property type="entry name" value="paralog of FGE (formylglycine-generating enzyme)"/>
    <property type="match status" value="1"/>
</dbReference>